<sequence length="141" mass="15723">MEIKIAVSDADIAACFAVLSQLRPHLPQADFLATIRRLEATTGFRLASVTDDGRVRAVAGIRAAEWLYAGKYLEIEDLVTAEADRSRGYGGQLFDWLVQHARAQGCRQLRLVSGVAREAAHRFYGRKGMRFEAKYFSMDLG</sequence>
<dbReference type="Gene3D" id="3.40.630.30">
    <property type="match status" value="1"/>
</dbReference>
<dbReference type="EMBL" id="JBDPZD010000001">
    <property type="protein sequence ID" value="MEO3690541.1"/>
    <property type="molecule type" value="Genomic_DNA"/>
</dbReference>
<evidence type="ECO:0000256" key="2">
    <source>
        <dbReference type="ARBA" id="ARBA00023315"/>
    </source>
</evidence>
<dbReference type="InterPro" id="IPR000182">
    <property type="entry name" value="GNAT_dom"/>
</dbReference>
<keyword evidence="1" id="KW-0808">Transferase</keyword>
<dbReference type="RefSeq" id="WP_347703368.1">
    <property type="nucleotide sequence ID" value="NZ_JBDPZD010000001.1"/>
</dbReference>
<dbReference type="CDD" id="cd04301">
    <property type="entry name" value="NAT_SF"/>
    <property type="match status" value="1"/>
</dbReference>
<name>A0ABV0FZ69_9BURK</name>
<gene>
    <name evidence="4" type="ORF">ABDJ85_03615</name>
</gene>
<comment type="caution">
    <text evidence="4">The sequence shown here is derived from an EMBL/GenBank/DDBJ whole genome shotgun (WGS) entry which is preliminary data.</text>
</comment>
<protein>
    <submittedName>
        <fullName evidence="4">GNAT family N-acetyltransferase</fullName>
    </submittedName>
</protein>
<dbReference type="InterPro" id="IPR016181">
    <property type="entry name" value="Acyl_CoA_acyltransferase"/>
</dbReference>
<evidence type="ECO:0000313" key="4">
    <source>
        <dbReference type="EMBL" id="MEO3690541.1"/>
    </source>
</evidence>
<reference evidence="4 5" key="1">
    <citation type="submission" date="2024-05" db="EMBL/GenBank/DDBJ databases">
        <title>Roseateles sp. DJS-2-20 16S ribosomal RNA gene Genome sequencing and assembly.</title>
        <authorList>
            <person name="Woo H."/>
        </authorList>
    </citation>
    <scope>NUCLEOTIDE SEQUENCE [LARGE SCALE GENOMIC DNA]</scope>
    <source>
        <strain evidence="4 5">DJS-2-20</strain>
    </source>
</reference>
<dbReference type="InterPro" id="IPR050832">
    <property type="entry name" value="Bact_Acetyltransf"/>
</dbReference>
<accession>A0ABV0FZ69</accession>
<dbReference type="SUPFAM" id="SSF55729">
    <property type="entry name" value="Acyl-CoA N-acyltransferases (Nat)"/>
    <property type="match status" value="1"/>
</dbReference>
<dbReference type="Proteomes" id="UP001495147">
    <property type="component" value="Unassembled WGS sequence"/>
</dbReference>
<feature type="domain" description="N-acetyltransferase" evidence="3">
    <location>
        <begin position="1"/>
        <end position="141"/>
    </location>
</feature>
<dbReference type="Pfam" id="PF00583">
    <property type="entry name" value="Acetyltransf_1"/>
    <property type="match status" value="1"/>
</dbReference>
<evidence type="ECO:0000256" key="1">
    <source>
        <dbReference type="ARBA" id="ARBA00022679"/>
    </source>
</evidence>
<dbReference type="PANTHER" id="PTHR43877:SF2">
    <property type="entry name" value="AMINOALKYLPHOSPHONATE N-ACETYLTRANSFERASE-RELATED"/>
    <property type="match status" value="1"/>
</dbReference>
<organism evidence="4 5">
    <name type="scientific">Roseateles paludis</name>
    <dbReference type="NCBI Taxonomy" id="3145238"/>
    <lineage>
        <taxon>Bacteria</taxon>
        <taxon>Pseudomonadati</taxon>
        <taxon>Pseudomonadota</taxon>
        <taxon>Betaproteobacteria</taxon>
        <taxon>Burkholderiales</taxon>
        <taxon>Sphaerotilaceae</taxon>
        <taxon>Roseateles</taxon>
    </lineage>
</organism>
<keyword evidence="5" id="KW-1185">Reference proteome</keyword>
<dbReference type="PANTHER" id="PTHR43877">
    <property type="entry name" value="AMINOALKYLPHOSPHONATE N-ACETYLTRANSFERASE-RELATED-RELATED"/>
    <property type="match status" value="1"/>
</dbReference>
<proteinExistence type="predicted"/>
<evidence type="ECO:0000259" key="3">
    <source>
        <dbReference type="PROSITE" id="PS51186"/>
    </source>
</evidence>
<dbReference type="PROSITE" id="PS51186">
    <property type="entry name" value="GNAT"/>
    <property type="match status" value="1"/>
</dbReference>
<evidence type="ECO:0000313" key="5">
    <source>
        <dbReference type="Proteomes" id="UP001495147"/>
    </source>
</evidence>
<keyword evidence="2" id="KW-0012">Acyltransferase</keyword>